<evidence type="ECO:0000256" key="5">
    <source>
        <dbReference type="SAM" id="MobiDB-lite"/>
    </source>
</evidence>
<feature type="transmembrane region" description="Helical" evidence="6">
    <location>
        <begin position="219"/>
        <end position="237"/>
    </location>
</feature>
<dbReference type="SUPFAM" id="SSF103481">
    <property type="entry name" value="Multidrug resistance efflux transporter EmrE"/>
    <property type="match status" value="1"/>
</dbReference>
<feature type="transmembrane region" description="Helical" evidence="6">
    <location>
        <begin position="87"/>
        <end position="106"/>
    </location>
</feature>
<comment type="caution">
    <text evidence="7">The sequence shown here is derived from an EMBL/GenBank/DDBJ whole genome shotgun (WGS) entry which is preliminary data.</text>
</comment>
<dbReference type="InterPro" id="IPR008521">
    <property type="entry name" value="Mg_trans_NIPA"/>
</dbReference>
<sequence>MLSSNNGDNPPIYKTVGLILAISSGFFIGSSFIIKKKGLLQSYASGGVPGEGHPYLKSKLWWSGMILMVVGEILNFVAYAFTPAILVTPLGALSVVVSAILSSIFLKEKLTFVGKIGCAICIVGAVIIVLHAPEQNAPATITAFMQYAISPVFITYAIVVILVSLFLIFWVAPKYGKNNMMVYISVCSLIGSLSVVCTQGLGASIVYSITTESQFKYPFIYALIVFVVITLLVEVDYLNKALNLFSTAIVTPVYYVMFTTCTIMSTAILFQGFHAETLNIVTAVCGFLVICGGVLLLHISKEAEEVVDDYRSELDPEVGQIEKPTPLRLADSPRVEPMNETTQESIALTDLTTVNAGAGSGVPIPATTLSHPATFPLLQSSSLSRRKSNTELISRSQTLIGPTSGFDSLKRTRGKRSYTLDSQDPRAPTSLGINDRQLALIPSAAPGLLPGVTMSRIRSLSSLKSNRNDSTEHSGGTTLEAQAGTSSNSQSSS</sequence>
<evidence type="ECO:0000256" key="3">
    <source>
        <dbReference type="ARBA" id="ARBA00022989"/>
    </source>
</evidence>
<dbReference type="Pfam" id="PF05653">
    <property type="entry name" value="Mg_trans_NIPA"/>
    <property type="match status" value="1"/>
</dbReference>
<evidence type="ECO:0008006" key="9">
    <source>
        <dbReference type="Google" id="ProtNLM"/>
    </source>
</evidence>
<evidence type="ECO:0000313" key="7">
    <source>
        <dbReference type="EMBL" id="KAK9761238.1"/>
    </source>
</evidence>
<keyword evidence="2 6" id="KW-0812">Transmembrane</keyword>
<proteinExistence type="predicted"/>
<dbReference type="PANTHER" id="PTHR12570:SF92">
    <property type="entry name" value="SPICHTHYIN, ISOFORM B"/>
    <property type="match status" value="1"/>
</dbReference>
<accession>A0ABR2WIA8</accession>
<evidence type="ECO:0000313" key="8">
    <source>
        <dbReference type="Proteomes" id="UP001479436"/>
    </source>
</evidence>
<feature type="transmembrane region" description="Helical" evidence="6">
    <location>
        <begin position="12"/>
        <end position="34"/>
    </location>
</feature>
<feature type="compositionally biased region" description="Polar residues" evidence="5">
    <location>
        <begin position="390"/>
        <end position="401"/>
    </location>
</feature>
<feature type="compositionally biased region" description="Polar residues" evidence="5">
    <location>
        <begin position="473"/>
        <end position="485"/>
    </location>
</feature>
<feature type="transmembrane region" description="Helical" evidence="6">
    <location>
        <begin position="277"/>
        <end position="297"/>
    </location>
</feature>
<evidence type="ECO:0000256" key="4">
    <source>
        <dbReference type="ARBA" id="ARBA00023136"/>
    </source>
</evidence>
<name>A0ABR2WIA8_9FUNG</name>
<keyword evidence="3 6" id="KW-1133">Transmembrane helix</keyword>
<protein>
    <recommendedName>
        <fullName evidence="9">Magnesium transporter</fullName>
    </recommendedName>
</protein>
<feature type="transmembrane region" description="Helical" evidence="6">
    <location>
        <begin position="182"/>
        <end position="207"/>
    </location>
</feature>
<gene>
    <name evidence="7" type="ORF">K7432_014008</name>
</gene>
<organism evidence="7 8">
    <name type="scientific">Basidiobolus ranarum</name>
    <dbReference type="NCBI Taxonomy" id="34480"/>
    <lineage>
        <taxon>Eukaryota</taxon>
        <taxon>Fungi</taxon>
        <taxon>Fungi incertae sedis</taxon>
        <taxon>Zoopagomycota</taxon>
        <taxon>Entomophthoromycotina</taxon>
        <taxon>Basidiobolomycetes</taxon>
        <taxon>Basidiobolales</taxon>
        <taxon>Basidiobolaceae</taxon>
        <taxon>Basidiobolus</taxon>
    </lineage>
</organism>
<keyword evidence="8" id="KW-1185">Reference proteome</keyword>
<dbReference type="InterPro" id="IPR037185">
    <property type="entry name" value="EmrE-like"/>
</dbReference>
<dbReference type="EMBL" id="JASJQH010001485">
    <property type="protein sequence ID" value="KAK9761238.1"/>
    <property type="molecule type" value="Genomic_DNA"/>
</dbReference>
<comment type="subcellular location">
    <subcellularLocation>
        <location evidence="1">Membrane</location>
        <topology evidence="1">Multi-pass membrane protein</topology>
    </subcellularLocation>
</comment>
<evidence type="ECO:0000256" key="2">
    <source>
        <dbReference type="ARBA" id="ARBA00022692"/>
    </source>
</evidence>
<evidence type="ECO:0000256" key="6">
    <source>
        <dbReference type="SAM" id="Phobius"/>
    </source>
</evidence>
<feature type="transmembrane region" description="Helical" evidence="6">
    <location>
        <begin position="60"/>
        <end position="81"/>
    </location>
</feature>
<feature type="region of interest" description="Disordered" evidence="5">
    <location>
        <begin position="460"/>
        <end position="493"/>
    </location>
</feature>
<feature type="transmembrane region" description="Helical" evidence="6">
    <location>
        <begin position="144"/>
        <end position="170"/>
    </location>
</feature>
<keyword evidence="4 6" id="KW-0472">Membrane</keyword>
<evidence type="ECO:0000256" key="1">
    <source>
        <dbReference type="ARBA" id="ARBA00004141"/>
    </source>
</evidence>
<dbReference type="Proteomes" id="UP001479436">
    <property type="component" value="Unassembled WGS sequence"/>
</dbReference>
<feature type="region of interest" description="Disordered" evidence="5">
    <location>
        <begin position="388"/>
        <end position="431"/>
    </location>
</feature>
<dbReference type="PANTHER" id="PTHR12570">
    <property type="match status" value="1"/>
</dbReference>
<feature type="transmembrane region" description="Helical" evidence="6">
    <location>
        <begin position="113"/>
        <end position="132"/>
    </location>
</feature>
<feature type="transmembrane region" description="Helical" evidence="6">
    <location>
        <begin position="249"/>
        <end position="271"/>
    </location>
</feature>
<reference evidence="7 8" key="1">
    <citation type="submission" date="2023-04" db="EMBL/GenBank/DDBJ databases">
        <title>Genome of Basidiobolus ranarum AG-B5.</title>
        <authorList>
            <person name="Stajich J.E."/>
            <person name="Carter-House D."/>
            <person name="Gryganskyi A."/>
        </authorList>
    </citation>
    <scope>NUCLEOTIDE SEQUENCE [LARGE SCALE GENOMIC DNA]</scope>
    <source>
        <strain evidence="7 8">AG-B5</strain>
    </source>
</reference>